<feature type="domain" description="BRCT" evidence="12">
    <location>
        <begin position="990"/>
        <end position="1093"/>
    </location>
</feature>
<dbReference type="PROSITE" id="PS50172">
    <property type="entry name" value="BRCT"/>
    <property type="match status" value="2"/>
</dbReference>
<keyword evidence="3" id="KW-0677">Repeat</keyword>
<feature type="compositionally biased region" description="Basic and acidic residues" evidence="10">
    <location>
        <begin position="147"/>
        <end position="156"/>
    </location>
</feature>
<evidence type="ECO:0000256" key="7">
    <source>
        <dbReference type="ARBA" id="ARBA00023204"/>
    </source>
</evidence>
<dbReference type="GO" id="GO:0070531">
    <property type="term" value="C:BRCA1-A complex"/>
    <property type="evidence" value="ECO:0007669"/>
    <property type="project" value="TreeGrafter"/>
</dbReference>
<evidence type="ECO:0000256" key="3">
    <source>
        <dbReference type="ARBA" id="ARBA00022737"/>
    </source>
</evidence>
<dbReference type="GO" id="GO:0000724">
    <property type="term" value="P:double-strand break repair via homologous recombination"/>
    <property type="evidence" value="ECO:0007669"/>
    <property type="project" value="TreeGrafter"/>
</dbReference>
<dbReference type="InterPro" id="IPR036420">
    <property type="entry name" value="BRCT_dom_sf"/>
</dbReference>
<name>A0A3M7SQ09_BRAPC</name>
<dbReference type="AlphaFoldDB" id="A0A3M7SQ09"/>
<protein>
    <submittedName>
        <fullName evidence="13">Breast cancer type 1 susceptibility</fullName>
    </submittedName>
</protein>
<evidence type="ECO:0000259" key="12">
    <source>
        <dbReference type="PROSITE" id="PS50172"/>
    </source>
</evidence>
<evidence type="ECO:0000256" key="6">
    <source>
        <dbReference type="ARBA" id="ARBA00022833"/>
    </source>
</evidence>
<feature type="region of interest" description="Disordered" evidence="10">
    <location>
        <begin position="210"/>
        <end position="231"/>
    </location>
</feature>
<dbReference type="STRING" id="10195.A0A3M7SQ09"/>
<dbReference type="GO" id="GO:0008270">
    <property type="term" value="F:zinc ion binding"/>
    <property type="evidence" value="ECO:0007669"/>
    <property type="project" value="UniProtKB-KW"/>
</dbReference>
<evidence type="ECO:0000256" key="1">
    <source>
        <dbReference type="ARBA" id="ARBA00004123"/>
    </source>
</evidence>
<keyword evidence="14" id="KW-1185">Reference proteome</keyword>
<keyword evidence="2" id="KW-0479">Metal-binding</keyword>
<dbReference type="InterPro" id="IPR001841">
    <property type="entry name" value="Znf_RING"/>
</dbReference>
<dbReference type="PROSITE" id="PS00518">
    <property type="entry name" value="ZF_RING_1"/>
    <property type="match status" value="1"/>
</dbReference>
<reference evidence="13 14" key="1">
    <citation type="journal article" date="2018" name="Sci. Rep.">
        <title>Genomic signatures of local adaptation to the degree of environmental predictability in rotifers.</title>
        <authorList>
            <person name="Franch-Gras L."/>
            <person name="Hahn C."/>
            <person name="Garcia-Roger E.M."/>
            <person name="Carmona M.J."/>
            <person name="Serra M."/>
            <person name="Gomez A."/>
        </authorList>
    </citation>
    <scope>NUCLEOTIDE SEQUENCE [LARGE SCALE GENOMIC DNA]</scope>
    <source>
        <strain evidence="13">HYR1</strain>
    </source>
</reference>
<dbReference type="GO" id="GO:0004842">
    <property type="term" value="F:ubiquitin-protein transferase activity"/>
    <property type="evidence" value="ECO:0007669"/>
    <property type="project" value="TreeGrafter"/>
</dbReference>
<feature type="compositionally biased region" description="Low complexity" evidence="10">
    <location>
        <begin position="343"/>
        <end position="354"/>
    </location>
</feature>
<dbReference type="Pfam" id="PF00533">
    <property type="entry name" value="BRCT"/>
    <property type="match status" value="1"/>
</dbReference>
<dbReference type="SMART" id="SM00292">
    <property type="entry name" value="BRCT"/>
    <property type="match status" value="2"/>
</dbReference>
<dbReference type="Gene3D" id="3.40.50.10190">
    <property type="entry name" value="BRCT domain"/>
    <property type="match status" value="2"/>
</dbReference>
<dbReference type="GO" id="GO:0031436">
    <property type="term" value="C:BRCA1-BARD1 complex"/>
    <property type="evidence" value="ECO:0007669"/>
    <property type="project" value="TreeGrafter"/>
</dbReference>
<comment type="caution">
    <text evidence="13">The sequence shown here is derived from an EMBL/GenBank/DDBJ whole genome shotgun (WGS) entry which is preliminary data.</text>
</comment>
<keyword evidence="4" id="KW-0227">DNA damage</keyword>
<dbReference type="PROSITE" id="PS50089">
    <property type="entry name" value="ZF_RING_2"/>
    <property type="match status" value="1"/>
</dbReference>
<evidence type="ECO:0000256" key="2">
    <source>
        <dbReference type="ARBA" id="ARBA00022723"/>
    </source>
</evidence>
<evidence type="ECO:0000313" key="13">
    <source>
        <dbReference type="EMBL" id="RNA37941.1"/>
    </source>
</evidence>
<feature type="domain" description="BRCT" evidence="12">
    <location>
        <begin position="877"/>
        <end position="972"/>
    </location>
</feature>
<feature type="compositionally biased region" description="Polar residues" evidence="10">
    <location>
        <begin position="116"/>
        <end position="132"/>
    </location>
</feature>
<evidence type="ECO:0000259" key="11">
    <source>
        <dbReference type="PROSITE" id="PS50089"/>
    </source>
</evidence>
<dbReference type="Gene3D" id="3.30.40.10">
    <property type="entry name" value="Zinc/RING finger domain, C3HC4 (zinc finger)"/>
    <property type="match status" value="1"/>
</dbReference>
<keyword evidence="5 9" id="KW-0863">Zinc-finger</keyword>
<feature type="region of interest" description="Disordered" evidence="10">
    <location>
        <begin position="343"/>
        <end position="362"/>
    </location>
</feature>
<dbReference type="Pfam" id="PF13923">
    <property type="entry name" value="zf-C3HC4_2"/>
    <property type="match status" value="1"/>
</dbReference>
<dbReference type="InterPro" id="IPR013083">
    <property type="entry name" value="Znf_RING/FYVE/PHD"/>
</dbReference>
<dbReference type="Proteomes" id="UP000276133">
    <property type="component" value="Unassembled WGS sequence"/>
</dbReference>
<dbReference type="InterPro" id="IPR017907">
    <property type="entry name" value="Znf_RING_CS"/>
</dbReference>
<feature type="region of interest" description="Disordered" evidence="10">
    <location>
        <begin position="382"/>
        <end position="407"/>
    </location>
</feature>
<evidence type="ECO:0000256" key="4">
    <source>
        <dbReference type="ARBA" id="ARBA00022763"/>
    </source>
</evidence>
<dbReference type="SUPFAM" id="SSF57850">
    <property type="entry name" value="RING/U-box"/>
    <property type="match status" value="1"/>
</dbReference>
<keyword evidence="7" id="KW-0234">DNA repair</keyword>
<evidence type="ECO:0000256" key="8">
    <source>
        <dbReference type="ARBA" id="ARBA00023242"/>
    </source>
</evidence>
<evidence type="ECO:0000256" key="5">
    <source>
        <dbReference type="ARBA" id="ARBA00022771"/>
    </source>
</evidence>
<dbReference type="SMART" id="SM00184">
    <property type="entry name" value="RING"/>
    <property type="match status" value="1"/>
</dbReference>
<dbReference type="GO" id="GO:0045944">
    <property type="term" value="P:positive regulation of transcription by RNA polymerase II"/>
    <property type="evidence" value="ECO:0007669"/>
    <property type="project" value="TreeGrafter"/>
</dbReference>
<sequence length="1096" mass="123955">MESMDKKLLEKLSSVIYLVKKSFECTICMDFFDDAVITNCQHTFCRKCIENYIGSKRTQSCPLCKNTINLRSLKQFASLDPYIIKTKNLEEKFAKEMGAVQAVQSPEKKIYPTPLEKNNSKSSSDFSTQVLRSRQKKRIISSEESEPCSKKVKPNENELTSTNSIITSTRQDIFAIPAVIANDQSISNKSINLNETIKIPLTNKVTEWLEKNEPRTSKNADSPINRNLEDNQAKCNVKSSISIARIERKQDENLNEDAKSKSKAFPIFDGSIEDLSTDPNDSNKKEIFIKEAEINTDKNRENSDVQDFSKIDFVEKFKLRFPSKSYFCKELHIKKFNPLKFTNQSSNKNNSNSSMRHKSDSNLCLTTNTTPKLIRNSVIQTPKSAGSHHIDRPLPQIDLSPPIDQVPKQTESAKKTVRFFKSKSSLKRTQSHSDLSQKNQFIALSCLNCAKKIRPTCSIGTITDSKTESKDQAVQCSSDDFIDIFLEDFAKIEAFLIKKIYLLLESDILDEILSEYFDSLGQTSVQSIPDSPPNQSTVILDTLVLNPEPIRHQKESQLILSNEIVNRRSSAFLSNFTELLNTASAKKPHRNRRIPALEFTMGEKNPNDGSFLQNVEKNKNTTLIEDTYACEDDQSLVVEDTPIKMDNQLVNQEIQHINETLSKSASRLQAIVNSSSGNRTFSNAKNDNTILFEQENEIQNERSMVIPDTVQVRSDPVEQLDVKAEAVISEDNAEEISHIKFQKPQMIQSKKIDLDNHSYFFNSLNNTNYNQNQILLTNVTQNISQKNIPLAKDILGVSLAHESAADQSTFNLNQSVMPKIADSVPTQSNGSKKKKSTETQLLTDSACQAIENICKDHYSVQNETICEEPTKRTALSNITNKSKNQIEFVYSLLPSEMKSIINNYAQTNGICISNEVTDQTTHLIVDADKNLLCGVTNKYLKAISRKIWIVSVAWILNCINTDQMIKPDKFEIRGDKSFGVHNGPLKSRTSQKHLLESHEFLFIGEFVGADSVSLDDLTQLVCLNGGVVKRKAKEFSVDDASKFKIVIFDDKFKKISKKIADNLKQNNIDCVNKSWLIDSLACYKLMNCSEYQTYEK</sequence>
<dbReference type="InterPro" id="IPR001357">
    <property type="entry name" value="BRCT_dom"/>
</dbReference>
<dbReference type="PANTHER" id="PTHR13763">
    <property type="entry name" value="BREAST CANCER TYPE 1 SUSCEPTIBILITY PROTEIN BRCA1"/>
    <property type="match status" value="1"/>
</dbReference>
<dbReference type="SUPFAM" id="SSF52113">
    <property type="entry name" value="BRCT domain"/>
    <property type="match status" value="2"/>
</dbReference>
<feature type="domain" description="RING-type" evidence="11">
    <location>
        <begin position="25"/>
        <end position="65"/>
    </location>
</feature>
<dbReference type="InterPro" id="IPR031099">
    <property type="entry name" value="BRCA1-associated"/>
</dbReference>
<accession>A0A3M7SQ09</accession>
<feature type="region of interest" description="Disordered" evidence="10">
    <location>
        <begin position="111"/>
        <end position="157"/>
    </location>
</feature>
<dbReference type="PANTHER" id="PTHR13763:SF0">
    <property type="entry name" value="BREAST CANCER TYPE 1 SUSCEPTIBILITY PROTEIN"/>
    <property type="match status" value="1"/>
</dbReference>
<dbReference type="OrthoDB" id="2384350at2759"/>
<dbReference type="EMBL" id="REGN01000956">
    <property type="protein sequence ID" value="RNA37941.1"/>
    <property type="molecule type" value="Genomic_DNA"/>
</dbReference>
<keyword evidence="6" id="KW-0862">Zinc</keyword>
<gene>
    <name evidence="13" type="ORF">BpHYR1_013263</name>
</gene>
<proteinExistence type="predicted"/>
<comment type="subcellular location">
    <subcellularLocation>
        <location evidence="1">Nucleus</location>
    </subcellularLocation>
</comment>
<evidence type="ECO:0000256" key="9">
    <source>
        <dbReference type="PROSITE-ProRule" id="PRU00175"/>
    </source>
</evidence>
<evidence type="ECO:0000313" key="14">
    <source>
        <dbReference type="Proteomes" id="UP000276133"/>
    </source>
</evidence>
<evidence type="ECO:0000256" key="10">
    <source>
        <dbReference type="SAM" id="MobiDB-lite"/>
    </source>
</evidence>
<organism evidence="13 14">
    <name type="scientific">Brachionus plicatilis</name>
    <name type="common">Marine rotifer</name>
    <name type="synonym">Brachionus muelleri</name>
    <dbReference type="NCBI Taxonomy" id="10195"/>
    <lineage>
        <taxon>Eukaryota</taxon>
        <taxon>Metazoa</taxon>
        <taxon>Spiralia</taxon>
        <taxon>Gnathifera</taxon>
        <taxon>Rotifera</taxon>
        <taxon>Eurotatoria</taxon>
        <taxon>Monogononta</taxon>
        <taxon>Pseudotrocha</taxon>
        <taxon>Ploima</taxon>
        <taxon>Brachionidae</taxon>
        <taxon>Brachionus</taxon>
    </lineage>
</organism>
<keyword evidence="8" id="KW-0539">Nucleus</keyword>